<dbReference type="RefSeq" id="WP_127802272.1">
    <property type="nucleotide sequence ID" value="NZ_SACY01000001.1"/>
</dbReference>
<dbReference type="SUPFAM" id="SSF55315">
    <property type="entry name" value="L30e-like"/>
    <property type="match status" value="1"/>
</dbReference>
<dbReference type="Pfam" id="PF00588">
    <property type="entry name" value="SpoU_methylase"/>
    <property type="match status" value="1"/>
</dbReference>
<feature type="domain" description="tRNA/rRNA methyltransferase SpoU type" evidence="4">
    <location>
        <begin position="102"/>
        <end position="237"/>
    </location>
</feature>
<dbReference type="InterPro" id="IPR029064">
    <property type="entry name" value="Ribosomal_eL30-like_sf"/>
</dbReference>
<evidence type="ECO:0000256" key="1">
    <source>
        <dbReference type="ARBA" id="ARBA00007228"/>
    </source>
</evidence>
<dbReference type="EMBL" id="SACY01000001">
    <property type="protein sequence ID" value="RVU26720.1"/>
    <property type="molecule type" value="Genomic_DNA"/>
</dbReference>
<dbReference type="Pfam" id="PF22435">
    <property type="entry name" value="MRM3-like_sub_bind"/>
    <property type="match status" value="1"/>
</dbReference>
<evidence type="ECO:0000256" key="2">
    <source>
        <dbReference type="ARBA" id="ARBA00022603"/>
    </source>
</evidence>
<evidence type="ECO:0000313" key="6">
    <source>
        <dbReference type="EMBL" id="RVU26720.1"/>
    </source>
</evidence>
<feature type="domain" description="MRM3-like substrate binding" evidence="5">
    <location>
        <begin position="5"/>
        <end position="77"/>
    </location>
</feature>
<evidence type="ECO:0000259" key="5">
    <source>
        <dbReference type="Pfam" id="PF22435"/>
    </source>
</evidence>
<accession>A0A437PWV6</accession>
<dbReference type="InterPro" id="IPR053888">
    <property type="entry name" value="MRM3-like_sub_bind"/>
</dbReference>
<dbReference type="GO" id="GO:0003723">
    <property type="term" value="F:RNA binding"/>
    <property type="evidence" value="ECO:0007669"/>
    <property type="project" value="InterPro"/>
</dbReference>
<comment type="similarity">
    <text evidence="1">Belongs to the class IV-like SAM-binding methyltransferase superfamily. RNA methyltransferase TrmH family.</text>
</comment>
<comment type="caution">
    <text evidence="6">The sequence shown here is derived from an EMBL/GenBank/DDBJ whole genome shotgun (WGS) entry which is preliminary data.</text>
</comment>
<dbReference type="AlphaFoldDB" id="A0A437PWV6"/>
<dbReference type="Gene3D" id="3.40.1280.10">
    <property type="match status" value="1"/>
</dbReference>
<dbReference type="CDD" id="cd18109">
    <property type="entry name" value="SpoU-like_RNA-MTase"/>
    <property type="match status" value="1"/>
</dbReference>
<dbReference type="GO" id="GO:0008173">
    <property type="term" value="F:RNA methyltransferase activity"/>
    <property type="evidence" value="ECO:0007669"/>
    <property type="project" value="InterPro"/>
</dbReference>
<evidence type="ECO:0000313" key="7">
    <source>
        <dbReference type="Proteomes" id="UP000282832"/>
    </source>
</evidence>
<gene>
    <name evidence="6" type="ORF">EOJ36_01625</name>
</gene>
<dbReference type="Proteomes" id="UP000282832">
    <property type="component" value="Unassembled WGS sequence"/>
</dbReference>
<dbReference type="InterPro" id="IPR001537">
    <property type="entry name" value="SpoU_MeTrfase"/>
</dbReference>
<dbReference type="PANTHER" id="PTHR43191:SF2">
    <property type="entry name" value="RRNA METHYLTRANSFERASE 3, MITOCHONDRIAL"/>
    <property type="match status" value="1"/>
</dbReference>
<proteinExistence type="inferred from homology"/>
<reference evidence="6 7" key="1">
    <citation type="submission" date="2019-01" db="EMBL/GenBank/DDBJ databases">
        <authorList>
            <person name="Chen W.-M."/>
        </authorList>
    </citation>
    <scope>NUCLEOTIDE SEQUENCE [LARGE SCALE GENOMIC DNA]</scope>
    <source>
        <strain evidence="6 7">FSY-15</strain>
    </source>
</reference>
<evidence type="ECO:0000256" key="3">
    <source>
        <dbReference type="ARBA" id="ARBA00022679"/>
    </source>
</evidence>
<dbReference type="PANTHER" id="PTHR43191">
    <property type="entry name" value="RRNA METHYLTRANSFERASE 3"/>
    <property type="match status" value="1"/>
</dbReference>
<dbReference type="OrthoDB" id="9785673at2"/>
<keyword evidence="2 6" id="KW-0489">Methyltransferase</keyword>
<dbReference type="SUPFAM" id="SSF75217">
    <property type="entry name" value="alpha/beta knot"/>
    <property type="match status" value="1"/>
</dbReference>
<dbReference type="GO" id="GO:0032259">
    <property type="term" value="P:methylation"/>
    <property type="evidence" value="ECO:0007669"/>
    <property type="project" value="UniProtKB-KW"/>
</dbReference>
<organism evidence="6 7">
    <name type="scientific">Sandaracinomonas limnophila</name>
    <dbReference type="NCBI Taxonomy" id="1862386"/>
    <lineage>
        <taxon>Bacteria</taxon>
        <taxon>Pseudomonadati</taxon>
        <taxon>Bacteroidota</taxon>
        <taxon>Cytophagia</taxon>
        <taxon>Cytophagales</taxon>
        <taxon>Flectobacillaceae</taxon>
        <taxon>Sandaracinomonas</taxon>
    </lineage>
</organism>
<dbReference type="InterPro" id="IPR029028">
    <property type="entry name" value="Alpha/beta_knot_MTases"/>
</dbReference>
<sequence length="245" mass="27596">MSLSNRQIKLINSLHSKKGRKENLLFLVEGEKCIEELLKSNWAYEILVLNENLRSSFENLSNVFFLSEDQIKKYSALQSNSFGFAVVHINENPESNLHLKGINIYLDGIRDPGNLGTIVRICDWYGINTIYVSEDTTDFYNPKTIISTMGSFTRVNVISTALHTIIENNPEIQVLGTFLEGESIYQIKFPQDMLIVLGNESNGIRQETENLIRQKITIPRIGGAESLNVGISTAIVIDNIIRGKS</sequence>
<evidence type="ECO:0000259" key="4">
    <source>
        <dbReference type="Pfam" id="PF00588"/>
    </source>
</evidence>
<dbReference type="GO" id="GO:0006396">
    <property type="term" value="P:RNA processing"/>
    <property type="evidence" value="ECO:0007669"/>
    <property type="project" value="InterPro"/>
</dbReference>
<dbReference type="InterPro" id="IPR029026">
    <property type="entry name" value="tRNA_m1G_MTases_N"/>
</dbReference>
<name>A0A437PWV6_9BACT</name>
<dbReference type="Gene3D" id="3.30.1330.30">
    <property type="match status" value="1"/>
</dbReference>
<dbReference type="InterPro" id="IPR051259">
    <property type="entry name" value="rRNA_Methyltransferase"/>
</dbReference>
<keyword evidence="3 6" id="KW-0808">Transferase</keyword>
<protein>
    <submittedName>
        <fullName evidence="6">RNA methyltransferase</fullName>
    </submittedName>
</protein>
<keyword evidence="7" id="KW-1185">Reference proteome</keyword>